<organism evidence="4 5">
    <name type="scientific">Salinicoccus sesuvii</name>
    <dbReference type="NCBI Taxonomy" id="868281"/>
    <lineage>
        <taxon>Bacteria</taxon>
        <taxon>Bacillati</taxon>
        <taxon>Bacillota</taxon>
        <taxon>Bacilli</taxon>
        <taxon>Bacillales</taxon>
        <taxon>Staphylococcaceae</taxon>
        <taxon>Salinicoccus</taxon>
    </lineage>
</organism>
<dbReference type="InterPro" id="IPR011256">
    <property type="entry name" value="Reg_factor_effector_dom_sf"/>
</dbReference>
<dbReference type="Pfam" id="PF13411">
    <property type="entry name" value="MerR_1"/>
    <property type="match status" value="1"/>
</dbReference>
<comment type="caution">
    <text evidence="4">The sequence shown here is derived from an EMBL/GenBank/DDBJ whole genome shotgun (WGS) entry which is preliminary data.</text>
</comment>
<evidence type="ECO:0000259" key="3">
    <source>
        <dbReference type="PROSITE" id="PS50937"/>
    </source>
</evidence>
<dbReference type="Pfam" id="PF06445">
    <property type="entry name" value="GyrI-like"/>
    <property type="match status" value="1"/>
</dbReference>
<evidence type="ECO:0000313" key="5">
    <source>
        <dbReference type="Proteomes" id="UP001595637"/>
    </source>
</evidence>
<keyword evidence="2" id="KW-0175">Coiled coil</keyword>
<evidence type="ECO:0000256" key="2">
    <source>
        <dbReference type="SAM" id="Coils"/>
    </source>
</evidence>
<dbReference type="PANTHER" id="PTHR30204:SF97">
    <property type="entry name" value="MERR FAMILY REGULATORY PROTEIN"/>
    <property type="match status" value="1"/>
</dbReference>
<name>A0ABV7N808_9STAP</name>
<evidence type="ECO:0000256" key="1">
    <source>
        <dbReference type="ARBA" id="ARBA00023125"/>
    </source>
</evidence>
<dbReference type="SMART" id="SM00871">
    <property type="entry name" value="AraC_E_bind"/>
    <property type="match status" value="1"/>
</dbReference>
<dbReference type="InterPro" id="IPR010499">
    <property type="entry name" value="AraC_E-bd"/>
</dbReference>
<dbReference type="SUPFAM" id="SSF46955">
    <property type="entry name" value="Putative DNA-binding domain"/>
    <property type="match status" value="1"/>
</dbReference>
<gene>
    <name evidence="4" type="ORF">ACFOEO_09035</name>
</gene>
<dbReference type="EMBL" id="JBHRVQ010000001">
    <property type="protein sequence ID" value="MFC3388711.1"/>
    <property type="molecule type" value="Genomic_DNA"/>
</dbReference>
<dbReference type="Gene3D" id="1.10.1660.10">
    <property type="match status" value="1"/>
</dbReference>
<feature type="domain" description="HTH merR-type" evidence="3">
    <location>
        <begin position="43"/>
        <end position="113"/>
    </location>
</feature>
<dbReference type="Proteomes" id="UP001595637">
    <property type="component" value="Unassembled WGS sequence"/>
</dbReference>
<keyword evidence="5" id="KW-1185">Reference proteome</keyword>
<dbReference type="InterPro" id="IPR009061">
    <property type="entry name" value="DNA-bd_dom_put_sf"/>
</dbReference>
<reference evidence="5" key="1">
    <citation type="journal article" date="2019" name="Int. J. Syst. Evol. Microbiol.">
        <title>The Global Catalogue of Microorganisms (GCM) 10K type strain sequencing project: providing services to taxonomists for standard genome sequencing and annotation.</title>
        <authorList>
            <consortium name="The Broad Institute Genomics Platform"/>
            <consortium name="The Broad Institute Genome Sequencing Center for Infectious Disease"/>
            <person name="Wu L."/>
            <person name="Ma J."/>
        </authorList>
    </citation>
    <scope>NUCLEOTIDE SEQUENCE [LARGE SCALE GENOMIC DNA]</scope>
    <source>
        <strain evidence="5">CCM 7756</strain>
    </source>
</reference>
<dbReference type="InterPro" id="IPR047057">
    <property type="entry name" value="MerR_fam"/>
</dbReference>
<dbReference type="InterPro" id="IPR029442">
    <property type="entry name" value="GyrI-like"/>
</dbReference>
<dbReference type="RefSeq" id="WP_380654603.1">
    <property type="nucleotide sequence ID" value="NZ_JBHRVQ010000001.1"/>
</dbReference>
<dbReference type="PROSITE" id="PS50937">
    <property type="entry name" value="HTH_MERR_2"/>
    <property type="match status" value="1"/>
</dbReference>
<feature type="coiled-coil region" evidence="2">
    <location>
        <begin position="120"/>
        <end position="147"/>
    </location>
</feature>
<dbReference type="InterPro" id="IPR000551">
    <property type="entry name" value="MerR-type_HTH_dom"/>
</dbReference>
<dbReference type="SMART" id="SM00422">
    <property type="entry name" value="HTH_MERR"/>
    <property type="match status" value="1"/>
</dbReference>
<dbReference type="CDD" id="cd01107">
    <property type="entry name" value="HTH_BmrR"/>
    <property type="match status" value="1"/>
</dbReference>
<dbReference type="PANTHER" id="PTHR30204">
    <property type="entry name" value="REDOX-CYCLING DRUG-SENSING TRANSCRIPTIONAL ACTIVATOR SOXR"/>
    <property type="match status" value="1"/>
</dbReference>
<protein>
    <submittedName>
        <fullName evidence="4">MerR family transcriptional regulator</fullName>
    </submittedName>
</protein>
<dbReference type="Gene3D" id="3.20.80.10">
    <property type="entry name" value="Regulatory factor, effector binding domain"/>
    <property type="match status" value="1"/>
</dbReference>
<proteinExistence type="predicted"/>
<accession>A0ABV7N808</accession>
<sequence length="311" mass="36416">MVRRVEVLVNMHCHQFHSANVLVMFYNCIKVDHLIRVEVMDNKFSIGEMAKLHNTTIKTLHHYHKIDLLVPIYTDQNNGYRYYSTEQFEQLNTITYLKELGFSLREIKQHLEHRDIDGFLLLLEEQKLFAEQKIKELERTARRVDDRITNIRYARKIEALMTPLTKTLETRQIIKLAGKISSEPDLEINLRHLENQANLSASLFIGGVGLTVSMHDILNDKFNEYNSIFILDEDRDADTSLSDVLPGGKYACVYYNGSHSHSYHPYKQLLEYIHENNYKITGDAVERTIINQYISSQEEDYLTEFQIPIES</sequence>
<dbReference type="SUPFAM" id="SSF55136">
    <property type="entry name" value="Probable bacterial effector-binding domain"/>
    <property type="match status" value="1"/>
</dbReference>
<keyword evidence="1" id="KW-0238">DNA-binding</keyword>
<evidence type="ECO:0000313" key="4">
    <source>
        <dbReference type="EMBL" id="MFC3388711.1"/>
    </source>
</evidence>